<dbReference type="Proteomes" id="UP000308724">
    <property type="component" value="Unassembled WGS sequence"/>
</dbReference>
<protein>
    <submittedName>
        <fullName evidence="2">Uncharacterized protein</fullName>
    </submittedName>
</protein>
<evidence type="ECO:0000256" key="1">
    <source>
        <dbReference type="SAM" id="MobiDB-lite"/>
    </source>
</evidence>
<feature type="region of interest" description="Disordered" evidence="1">
    <location>
        <begin position="471"/>
        <end position="520"/>
    </location>
</feature>
<accession>A0A4T0BAI0</accession>
<evidence type="ECO:0000313" key="2">
    <source>
        <dbReference type="EMBL" id="TIA30693.1"/>
    </source>
</evidence>
<dbReference type="AlphaFoldDB" id="A0A4T0BAI0"/>
<sequence length="520" mass="56146">MSTEQLPLAADLLLHGAIEGYRDQFYEDCKMNEASLLEMVDEGRTQVQDTTNECIAEINDTIQNQIGVLESWSGESSTSIGEQLARLGHSSDKFARSNASDKHAAESRAKFVAEPPFQIFITAARGPNGWPGNTVIETTGVRNFMTGLHMADFLADLSSIDTMGTQVAAGSTWPEIGQRDPNPRAHGRKIKTEISAVLERARASTGKGKDSTIPRSKIVPLLESTLEFIDNCPAGAQGDIHPEATTKSDLEALAAREIRVKTNFNNDNRPRAGHSGTSMEIGKMANEGIARAGVAPAILRVKAIDTSTVQVSGDYLLLAKDAATAERLIINGHQWVTCLGGRAEVITPTFGVMVMKIPVTTFNPEEQEQMRQMLIGQNYHLLADHKINHMDWLLKPKPGQVTGTMVISFMTKAAANAALFAEDQKITMTDAPAPAEAASVALGASQIASSMSSQAVRPRNQNLSSILEKTKTPQRTRATAAAKTQITGMTPLQVKRRTFGQAATSSPQEQRQCEPGSDVI</sequence>
<comment type="caution">
    <text evidence="2">The sequence shown here is derived from an EMBL/GenBank/DDBJ whole genome shotgun (WGS) entry which is preliminary data.</text>
</comment>
<organism evidence="2 3">
    <name type="scientific">Aureobasidium pullulans</name>
    <name type="common">Black yeast</name>
    <name type="synonym">Pullularia pullulans</name>
    <dbReference type="NCBI Taxonomy" id="5580"/>
    <lineage>
        <taxon>Eukaryota</taxon>
        <taxon>Fungi</taxon>
        <taxon>Dikarya</taxon>
        <taxon>Ascomycota</taxon>
        <taxon>Pezizomycotina</taxon>
        <taxon>Dothideomycetes</taxon>
        <taxon>Dothideomycetidae</taxon>
        <taxon>Dothideales</taxon>
        <taxon>Saccotheciaceae</taxon>
        <taxon>Aureobasidium</taxon>
    </lineage>
</organism>
<feature type="compositionally biased region" description="Polar residues" evidence="1">
    <location>
        <begin position="501"/>
        <end position="510"/>
    </location>
</feature>
<feature type="compositionally biased region" description="Low complexity" evidence="1">
    <location>
        <begin position="473"/>
        <end position="487"/>
    </location>
</feature>
<evidence type="ECO:0000313" key="3">
    <source>
        <dbReference type="Proteomes" id="UP000308724"/>
    </source>
</evidence>
<proteinExistence type="predicted"/>
<reference evidence="2 3" key="1">
    <citation type="submission" date="2018-10" db="EMBL/GenBank/DDBJ databases">
        <title>Fifty Aureobasidium pullulans genomes reveal a recombining polyextremotolerant generalist.</title>
        <authorList>
            <person name="Gostincar C."/>
            <person name="Turk M."/>
            <person name="Zajc J."/>
            <person name="Gunde-Cimerman N."/>
        </authorList>
    </citation>
    <scope>NUCLEOTIDE SEQUENCE [LARGE SCALE GENOMIC DNA]</scope>
    <source>
        <strain evidence="2 3">EXF-1645</strain>
    </source>
</reference>
<name>A0A4T0BAI0_AURPU</name>
<gene>
    <name evidence="2" type="ORF">D6C78_09425</name>
</gene>
<dbReference type="EMBL" id="QZBZ01000336">
    <property type="protein sequence ID" value="TIA30693.1"/>
    <property type="molecule type" value="Genomic_DNA"/>
</dbReference>